<reference evidence="2" key="1">
    <citation type="submission" date="2025-08" db="UniProtKB">
        <authorList>
            <consortium name="RefSeq"/>
        </authorList>
    </citation>
    <scope>IDENTIFICATION</scope>
</reference>
<sequence>MALGLVGGLGFCVLCSCGRFYCNVCLSSQTRWARKKKKRLTRSHRLPGAKIGYLNRRKNPAKPSIGASLPLVHVGFLKHGSREPFHVGSLCPLSRLVARLFEMSPFEPWTTRDKVERIHISDMKLPHLPGLEDLGIQATPLELKAIEVLRRHRTYRWLAAEIEDVKPAKTIDV</sequence>
<name>A0AC55DJL3_ECHTE</name>
<accession>A0AC55DJL3</accession>
<evidence type="ECO:0000313" key="2">
    <source>
        <dbReference type="RefSeq" id="XP_045151944.1"/>
    </source>
</evidence>
<evidence type="ECO:0000313" key="1">
    <source>
        <dbReference type="Proteomes" id="UP000694863"/>
    </source>
</evidence>
<organism evidence="1 2">
    <name type="scientific">Echinops telfairi</name>
    <name type="common">Lesser hedgehog tenrec</name>
    <dbReference type="NCBI Taxonomy" id="9371"/>
    <lineage>
        <taxon>Eukaryota</taxon>
        <taxon>Metazoa</taxon>
        <taxon>Chordata</taxon>
        <taxon>Craniata</taxon>
        <taxon>Vertebrata</taxon>
        <taxon>Euteleostomi</taxon>
        <taxon>Mammalia</taxon>
        <taxon>Eutheria</taxon>
        <taxon>Afrotheria</taxon>
        <taxon>Tenrecidae</taxon>
        <taxon>Tenrecinae</taxon>
        <taxon>Echinops</taxon>
    </lineage>
</organism>
<protein>
    <submittedName>
        <fullName evidence="2">NADH dehydrogenase [ubiquinone] 1 alpha subcomplex subunit 9, mitochondrial</fullName>
    </submittedName>
</protein>
<gene>
    <name evidence="2" type="primary">NDUFA9</name>
</gene>
<proteinExistence type="predicted"/>
<dbReference type="Proteomes" id="UP000694863">
    <property type="component" value="Unplaced"/>
</dbReference>
<keyword evidence="1" id="KW-1185">Reference proteome</keyword>
<dbReference type="RefSeq" id="XP_045151944.1">
    <property type="nucleotide sequence ID" value="XM_045296009.1"/>
</dbReference>